<feature type="transmembrane region" description="Helical" evidence="1">
    <location>
        <begin position="205"/>
        <end position="224"/>
    </location>
</feature>
<keyword evidence="4" id="KW-1185">Reference proteome</keyword>
<feature type="signal peptide" evidence="2">
    <location>
        <begin position="1"/>
        <end position="19"/>
    </location>
</feature>
<keyword evidence="1" id="KW-0472">Membrane</keyword>
<feature type="transmembrane region" description="Helical" evidence="1">
    <location>
        <begin position="236"/>
        <end position="260"/>
    </location>
</feature>
<dbReference type="KEGG" id="epa:114574555"/>
<evidence type="ECO:0000313" key="4">
    <source>
        <dbReference type="Proteomes" id="UP000887567"/>
    </source>
</evidence>
<protein>
    <submittedName>
        <fullName evidence="3">Uncharacterized protein</fullName>
    </submittedName>
</protein>
<name>A0A913YE45_EXADI</name>
<evidence type="ECO:0000256" key="1">
    <source>
        <dbReference type="SAM" id="Phobius"/>
    </source>
</evidence>
<dbReference type="RefSeq" id="XP_028513258.1">
    <property type="nucleotide sequence ID" value="XM_028657457.1"/>
</dbReference>
<organism evidence="3 4">
    <name type="scientific">Exaiptasia diaphana</name>
    <name type="common">Tropical sea anemone</name>
    <name type="synonym">Aiptasia pulchella</name>
    <dbReference type="NCBI Taxonomy" id="2652724"/>
    <lineage>
        <taxon>Eukaryota</taxon>
        <taxon>Metazoa</taxon>
        <taxon>Cnidaria</taxon>
        <taxon>Anthozoa</taxon>
        <taxon>Hexacorallia</taxon>
        <taxon>Actiniaria</taxon>
        <taxon>Aiptasiidae</taxon>
        <taxon>Exaiptasia</taxon>
    </lineage>
</organism>
<feature type="chain" id="PRO_5037379369" evidence="2">
    <location>
        <begin position="20"/>
        <end position="407"/>
    </location>
</feature>
<reference evidence="3" key="1">
    <citation type="submission" date="2022-11" db="UniProtKB">
        <authorList>
            <consortium name="EnsemblMetazoa"/>
        </authorList>
    </citation>
    <scope>IDENTIFICATION</scope>
</reference>
<keyword evidence="1" id="KW-0812">Transmembrane</keyword>
<keyword evidence="1" id="KW-1133">Transmembrane helix</keyword>
<evidence type="ECO:0000313" key="3">
    <source>
        <dbReference type="EnsemblMetazoa" id="XP_028513258.1"/>
    </source>
</evidence>
<feature type="transmembrane region" description="Helical" evidence="1">
    <location>
        <begin position="95"/>
        <end position="116"/>
    </location>
</feature>
<dbReference type="Proteomes" id="UP000887567">
    <property type="component" value="Unplaced"/>
</dbReference>
<sequence length="407" mass="46774">MLSEVIAGLLALIVENCTGVTLLKKSHSREELEDKESSLIRVEIEETLHDFKRFDPNDVTFREYDPPVDQEQDPQAWRKNVASLKEIILKSIGNVFVIQAVCGLCIGLLAIIFVWIQMNTAFVCYFQNYQVPHKILAIKVTTHAVEGFLIELSHSFVLATVFSWQQLKSLYIPFITIVVGLLDFVYEISMFAVGLWGGIWVNFPLYFLFTVMIVTNSTILARHYRSFPSKWIKTMALSFTFCAQFFFCVSLIVFYCHTFWPWYYKQTTYTKVITAALSPLITYFPKLVCRLAAQKLSDVHPGSAHAFVDVIYGGSAMVYRVMQAELSSFALFAILGVIHGFLDLLERLTATMRDHIWEYLYRLLRCKRKRMSKYRSPRSRRFVADMSIQILLQEGAGLVVSLGIIHL</sequence>
<feature type="transmembrane region" description="Helical" evidence="1">
    <location>
        <begin position="326"/>
        <end position="345"/>
    </location>
</feature>
<dbReference type="AlphaFoldDB" id="A0A913YE45"/>
<accession>A0A913YE45</accession>
<keyword evidence="2" id="KW-0732">Signal</keyword>
<proteinExistence type="predicted"/>
<dbReference type="EnsemblMetazoa" id="XM_028657457.1">
    <property type="protein sequence ID" value="XP_028513258.1"/>
    <property type="gene ID" value="LOC114574555"/>
</dbReference>
<dbReference type="GeneID" id="114574555"/>
<dbReference type="OrthoDB" id="5983751at2759"/>
<evidence type="ECO:0000256" key="2">
    <source>
        <dbReference type="SAM" id="SignalP"/>
    </source>
</evidence>
<feature type="transmembrane region" description="Helical" evidence="1">
    <location>
        <begin position="174"/>
        <end position="199"/>
    </location>
</feature>